<organism evidence="1 2">
    <name type="scientific">Zymoseptoria tritici ST99CH_1E4</name>
    <dbReference type="NCBI Taxonomy" id="1276532"/>
    <lineage>
        <taxon>Eukaryota</taxon>
        <taxon>Fungi</taxon>
        <taxon>Dikarya</taxon>
        <taxon>Ascomycota</taxon>
        <taxon>Pezizomycotina</taxon>
        <taxon>Dothideomycetes</taxon>
        <taxon>Dothideomycetidae</taxon>
        <taxon>Mycosphaerellales</taxon>
        <taxon>Mycosphaerellaceae</taxon>
        <taxon>Zymoseptoria</taxon>
    </lineage>
</organism>
<name>A0A2H1H4X1_ZYMTR</name>
<evidence type="ECO:0000313" key="2">
    <source>
        <dbReference type="Proteomes" id="UP000245764"/>
    </source>
</evidence>
<accession>A0A2H1H4X1</accession>
<protein>
    <submittedName>
        <fullName evidence="1">Uncharacterized protein</fullName>
    </submittedName>
</protein>
<gene>
    <name evidence="1" type="ORF">ZT1E4_G10788</name>
</gene>
<evidence type="ECO:0000313" key="1">
    <source>
        <dbReference type="EMBL" id="SMR60823.1"/>
    </source>
</evidence>
<proteinExistence type="predicted"/>
<dbReference type="AlphaFoldDB" id="A0A2H1H4X1"/>
<sequence>MAEVETNDLFAIDVDPDNYAETAAHDNTATESRTFQSEETFQAQKASYSAKIDTGDHYSELMKTVPALAPSNGELSRGAESASVEEQNLKEEKFKLGKRDVMLLGYAVGEMYYDGKYAEVVELCGRVEGRCLVDKKMAESLRRWKERLTRGPTNGRRLQRPGQDYEPSAGGVRSILLWVFAIDFGAANGTGAELREKDALPALAAPANILHHCNIVETNRSMTDAMACQRLDTSDTISSVVSTMPSLKLTSNILYGIFISERSFLIGVRCLVKREHVRFLVLRIAGRKLPAELADEIVDHLYASEKADIVAEWDIGNSPEENYQKFHYGEAQTDAERVAFEKMHDLNVDAAWIANSRPSHSFAGPSTMQQDCHYIHLSALKTRPSLAVALPPRCPTRYPSGILYTTTKGSLSANVTASPSEASLPADEMVYTLPKRPKLNERIVAKTKGKGKTRSEPRSVCRLLSVEGLEAATRDWDAAALEKYVELLELCVIRTERGAGGERMKPGIFVLQTWDEG</sequence>
<dbReference type="Proteomes" id="UP000245764">
    <property type="component" value="Chromosome 12"/>
</dbReference>
<dbReference type="EMBL" id="LT854264">
    <property type="protein sequence ID" value="SMR60823.1"/>
    <property type="molecule type" value="Genomic_DNA"/>
</dbReference>
<reference evidence="2" key="1">
    <citation type="submission" date="2017-05" db="EMBL/GenBank/DDBJ databases">
        <authorList>
            <person name="Song R."/>
            <person name="Chenine A.L."/>
            <person name="Ruprecht R.M."/>
        </authorList>
    </citation>
    <scope>NUCLEOTIDE SEQUENCE [LARGE SCALE GENOMIC DNA]</scope>
</reference>